<organism evidence="1 2">
    <name type="scientific">Saccharopolyspora cebuensis</name>
    <dbReference type="NCBI Taxonomy" id="418759"/>
    <lineage>
        <taxon>Bacteria</taxon>
        <taxon>Bacillati</taxon>
        <taxon>Actinomycetota</taxon>
        <taxon>Actinomycetes</taxon>
        <taxon>Pseudonocardiales</taxon>
        <taxon>Pseudonocardiaceae</taxon>
        <taxon>Saccharopolyspora</taxon>
    </lineage>
</organism>
<evidence type="ECO:0000313" key="2">
    <source>
        <dbReference type="Proteomes" id="UP001564626"/>
    </source>
</evidence>
<comment type="caution">
    <text evidence="1">The sequence shown here is derived from an EMBL/GenBank/DDBJ whole genome shotgun (WGS) entry which is preliminary data.</text>
</comment>
<name>A0ABV4CMW9_9PSEU</name>
<sequence>MAWSPPEDADPAEVVEQLARDILACFTQAEARLLADIARRARAGQDTPTWASEKAAAAREMRLAAARILAGLSGEEGRAAAEAVLAAHQAGAAHALAQLYDLGALDADQLDALHLRILRWAQDAFQTAIAAAAPGQLLGTATTHTAQRAAWDRLAADGVTRFVDKAGRSWNLASMDQLGVDLVTISRTTDGCALCAWWEGRILARDDEPGERVVDNELTGEPMTVEVAATVEEARAAGLMHPNCRHTFERTTVSGHPARDPWELFQTAMQDLFDRGDSQFTGILRSSARSTSATTPAS</sequence>
<keyword evidence="2" id="KW-1185">Reference proteome</keyword>
<reference evidence="1 2" key="1">
    <citation type="submission" date="2024-08" db="EMBL/GenBank/DDBJ databases">
        <title>Genome mining of Saccharopolyspora cebuensis PGLac3 from Nigerian medicinal plant.</title>
        <authorList>
            <person name="Ezeobiora C.E."/>
            <person name="Igbokwe N.H."/>
            <person name="Amin D.H."/>
            <person name="Mendie U.E."/>
        </authorList>
    </citation>
    <scope>NUCLEOTIDE SEQUENCE [LARGE SCALE GENOMIC DNA]</scope>
    <source>
        <strain evidence="1 2">PGLac3</strain>
    </source>
</reference>
<proteinExistence type="predicted"/>
<accession>A0ABV4CMW9</accession>
<dbReference type="Proteomes" id="UP001564626">
    <property type="component" value="Unassembled WGS sequence"/>
</dbReference>
<dbReference type="InterPro" id="IPR009319">
    <property type="entry name" value="Phage_A118_VSP1"/>
</dbReference>
<dbReference type="Pfam" id="PF06152">
    <property type="entry name" value="Phage_min_cap2"/>
    <property type="match status" value="2"/>
</dbReference>
<gene>
    <name evidence="1" type="ORF">AB8O55_23780</name>
</gene>
<protein>
    <submittedName>
        <fullName evidence="1">Phage minor capsid protein</fullName>
    </submittedName>
</protein>
<dbReference type="EMBL" id="JBGEHV010000056">
    <property type="protein sequence ID" value="MEY8042439.1"/>
    <property type="molecule type" value="Genomic_DNA"/>
</dbReference>
<evidence type="ECO:0000313" key="1">
    <source>
        <dbReference type="EMBL" id="MEY8042439.1"/>
    </source>
</evidence>
<dbReference type="RefSeq" id="WP_345357058.1">
    <property type="nucleotide sequence ID" value="NZ_BAABII010000003.1"/>
</dbReference>